<feature type="transmembrane region" description="Helical" evidence="1">
    <location>
        <begin position="20"/>
        <end position="37"/>
    </location>
</feature>
<proteinExistence type="predicted"/>
<evidence type="ECO:0000256" key="1">
    <source>
        <dbReference type="SAM" id="Phobius"/>
    </source>
</evidence>
<accession>A6YGE3</accession>
<geneLocation type="chloroplast" evidence="2"/>
<feature type="transmembrane region" description="Helical" evidence="1">
    <location>
        <begin position="65"/>
        <end position="85"/>
    </location>
</feature>
<dbReference type="RefSeq" id="YP_001382220.1">
    <property type="nucleotide sequence ID" value="NC_009681.1"/>
</dbReference>
<gene>
    <name evidence="2" type="primary">orf408</name>
</gene>
<dbReference type="GeneID" id="5383748"/>
<name>A6YGE3_PLETE</name>
<keyword evidence="2" id="KW-0934">Plastid</keyword>
<feature type="transmembrane region" description="Helical" evidence="1">
    <location>
        <begin position="380"/>
        <end position="400"/>
    </location>
</feature>
<organism evidence="2">
    <name type="scientific">Pleurastrum terricola</name>
    <name type="common">Filamentous green alga</name>
    <name type="synonym">Leptosira terrestris</name>
    <dbReference type="NCBI Taxonomy" id="34116"/>
    <lineage>
        <taxon>Eukaryota</taxon>
        <taxon>Viridiplantae</taxon>
        <taxon>Chlorophyta</taxon>
        <taxon>core chlorophytes</taxon>
        <taxon>Chlorophyceae</taxon>
        <taxon>CS clade</taxon>
        <taxon>Chlamydomonadales</taxon>
        <taxon>Pleurastraceae</taxon>
        <taxon>Pleurastrum</taxon>
    </lineage>
</organism>
<dbReference type="EMBL" id="EF506945">
    <property type="protein sequence ID" value="ABO69366.1"/>
    <property type="molecule type" value="Genomic_DNA"/>
</dbReference>
<protein>
    <submittedName>
        <fullName evidence="2">Uncharacterized protein</fullName>
    </submittedName>
</protein>
<evidence type="ECO:0000313" key="2">
    <source>
        <dbReference type="EMBL" id="ABO69366.1"/>
    </source>
</evidence>
<reference evidence="2" key="1">
    <citation type="journal article" date="2007" name="BMC Genomics">
        <title>The chloroplast genome sequence of the green alga Leptosira terrestris: multiple losses of the inverted repeat and extensive genome rearrangements within the Trebouxiophyceae.</title>
        <authorList>
            <person name="de Cambiaire J.C."/>
            <person name="Otis C."/>
            <person name="Turmel M."/>
            <person name="Lemieux C."/>
        </authorList>
    </citation>
    <scope>NUCLEOTIDE SEQUENCE [LARGE SCALE GENOMIC DNA]</scope>
</reference>
<keyword evidence="1" id="KW-0472">Membrane</keyword>
<sequence length="408" mass="47217">MKKNKINIIFFLIFRKHDVLVISLFLICFIYIVFLIIKQQNNFLIKITKKTTCLFYQYFSQHKKIFIINLLKIICILSLYIQRLVVKKAVTNCYIGICQDKNLDENKCSPDKKSQTNLHIRVVNPKKQIPKSIISCSITKEPSQMISNKAFYNWMSNSTFTATRSFLGSRKSINFLVKSSNCMLNSPKNTCLQKPLTLSKKLVDTVCVFHPSQSNFNYHYRINNLIEQNLFYKYLQHEHAKWGSRWLTYFATSNLNESYEDYFSDEAKPPIIYKSHNLIIEDLSDLVMENLSGANSYLQQNCSQIAPIKVVLPSSIEEPVKLKHFNCLQQRRAKSVANQLIEYTPPQNFPGFATISMGWVDVPTIKNSCDLNFYGGKARLLIIVGSLLYILATHTLETILHKKRCNAN</sequence>
<dbReference type="AlphaFoldDB" id="A6YGE3"/>
<reference evidence="2" key="2">
    <citation type="submission" date="2007-03" db="EMBL/GenBank/DDBJ databases">
        <authorList>
            <consortium name="NIH - Zebrafish Gene Collection (ZGC) project"/>
        </authorList>
    </citation>
    <scope>NUCLEOTIDE SEQUENCE</scope>
</reference>
<keyword evidence="1" id="KW-1133">Transmembrane helix</keyword>
<keyword evidence="1" id="KW-0812">Transmembrane</keyword>
<keyword evidence="2" id="KW-0150">Chloroplast</keyword>